<keyword evidence="1" id="KW-0472">Membrane</keyword>
<evidence type="ECO:0000313" key="3">
    <source>
        <dbReference type="EMBL" id="CAB5063724.1"/>
    </source>
</evidence>
<reference evidence="3" key="1">
    <citation type="submission" date="2020-05" db="EMBL/GenBank/DDBJ databases">
        <authorList>
            <person name="Chiriac C."/>
            <person name="Salcher M."/>
            <person name="Ghai R."/>
            <person name="Kavagutti S V."/>
        </authorList>
    </citation>
    <scope>NUCLEOTIDE SEQUENCE</scope>
</reference>
<protein>
    <submittedName>
        <fullName evidence="3">Unannotated protein</fullName>
    </submittedName>
</protein>
<name>A0A6J7UB94_9ZZZZ</name>
<proteinExistence type="predicted"/>
<dbReference type="EMBL" id="CAFBQU010000011">
    <property type="protein sequence ID" value="CAB5063724.1"/>
    <property type="molecule type" value="Genomic_DNA"/>
</dbReference>
<evidence type="ECO:0000313" key="2">
    <source>
        <dbReference type="EMBL" id="CAB5016455.1"/>
    </source>
</evidence>
<organism evidence="3">
    <name type="scientific">freshwater metagenome</name>
    <dbReference type="NCBI Taxonomy" id="449393"/>
    <lineage>
        <taxon>unclassified sequences</taxon>
        <taxon>metagenomes</taxon>
        <taxon>ecological metagenomes</taxon>
    </lineage>
</organism>
<sequence length="76" mass="8624">MNQSDKEDHKSNISFQQVCWGLLAMIAVLFVVLNSEKTEMNLIFAKPNLPLFVLVITSMLIGFLLAKLTGRRKKDD</sequence>
<feature type="transmembrane region" description="Helical" evidence="1">
    <location>
        <begin position="49"/>
        <end position="66"/>
    </location>
</feature>
<dbReference type="AlphaFoldDB" id="A0A6J7UB94"/>
<evidence type="ECO:0000256" key="1">
    <source>
        <dbReference type="SAM" id="Phobius"/>
    </source>
</evidence>
<feature type="transmembrane region" description="Helical" evidence="1">
    <location>
        <begin position="12"/>
        <end position="33"/>
    </location>
</feature>
<accession>A0A6J7UB94</accession>
<gene>
    <name evidence="2" type="ORF">UFOPK4098_00609</name>
    <name evidence="3" type="ORF">UFOPK4347_00633</name>
</gene>
<dbReference type="EMBL" id="CAFBPN010000022">
    <property type="protein sequence ID" value="CAB5016455.1"/>
    <property type="molecule type" value="Genomic_DNA"/>
</dbReference>
<keyword evidence="1" id="KW-1133">Transmembrane helix</keyword>
<keyword evidence="1" id="KW-0812">Transmembrane</keyword>